<evidence type="ECO:0000256" key="2">
    <source>
        <dbReference type="ARBA" id="ARBA00023125"/>
    </source>
</evidence>
<gene>
    <name evidence="5" type="ORF">ESB13_20305</name>
</gene>
<name>A0A4Q1D2H1_9BACT</name>
<dbReference type="PROSITE" id="PS01124">
    <property type="entry name" value="HTH_ARAC_FAMILY_2"/>
    <property type="match status" value="1"/>
</dbReference>
<keyword evidence="1" id="KW-0805">Transcription regulation</keyword>
<evidence type="ECO:0000259" key="4">
    <source>
        <dbReference type="PROSITE" id="PS01124"/>
    </source>
</evidence>
<dbReference type="PROSITE" id="PS00041">
    <property type="entry name" value="HTH_ARAC_FAMILY_1"/>
    <property type="match status" value="1"/>
</dbReference>
<dbReference type="AlphaFoldDB" id="A0A4Q1D2H1"/>
<dbReference type="SUPFAM" id="SSF46689">
    <property type="entry name" value="Homeodomain-like"/>
    <property type="match status" value="1"/>
</dbReference>
<keyword evidence="3" id="KW-0804">Transcription</keyword>
<evidence type="ECO:0000256" key="3">
    <source>
        <dbReference type="ARBA" id="ARBA00023163"/>
    </source>
</evidence>
<keyword evidence="6" id="KW-1185">Reference proteome</keyword>
<dbReference type="OrthoDB" id="4480133at2"/>
<dbReference type="InterPro" id="IPR018060">
    <property type="entry name" value="HTH_AraC"/>
</dbReference>
<organism evidence="5 6">
    <name type="scientific">Filimonas effusa</name>
    <dbReference type="NCBI Taxonomy" id="2508721"/>
    <lineage>
        <taxon>Bacteria</taxon>
        <taxon>Pseudomonadati</taxon>
        <taxon>Bacteroidota</taxon>
        <taxon>Chitinophagia</taxon>
        <taxon>Chitinophagales</taxon>
        <taxon>Chitinophagaceae</taxon>
        <taxon>Filimonas</taxon>
    </lineage>
</organism>
<comment type="caution">
    <text evidence="5">The sequence shown here is derived from an EMBL/GenBank/DDBJ whole genome shotgun (WGS) entry which is preliminary data.</text>
</comment>
<keyword evidence="2" id="KW-0238">DNA-binding</keyword>
<dbReference type="Proteomes" id="UP000290545">
    <property type="component" value="Unassembled WGS sequence"/>
</dbReference>
<dbReference type="GO" id="GO:0003700">
    <property type="term" value="F:DNA-binding transcription factor activity"/>
    <property type="evidence" value="ECO:0007669"/>
    <property type="project" value="InterPro"/>
</dbReference>
<dbReference type="Gene3D" id="1.10.10.60">
    <property type="entry name" value="Homeodomain-like"/>
    <property type="match status" value="2"/>
</dbReference>
<sequence>MNEYLCAMTITSTTRGQLNFVSAVPERLGYLKIPGSQMLHAEESFANIFYQKYQTADYSFWLSAYTAKEDHVMYIHRDGPMIGFKVMLKQNMRYTCETGEIYFKQGQFLFAQVPYIDSLFSLKQGREYFVFDMALTVDFLRRLNLQVKSLDRFLDSTQDGKMRFLLNNTMNSSIVLLDSIEYLRHHPADRQAAAKVVEALFSTVTEGKSQDLPEYKIERMYEAREIIRFDITRHITIPNLAHMVGTNSRDLKTDFVKVFSIPPGQYLQYERMKAAKQLLLNEPDLTVNEIAVRVGFKNSAAFDPAFKDNVGTTPSEFRRSNGA</sequence>
<dbReference type="GO" id="GO:0043565">
    <property type="term" value="F:sequence-specific DNA binding"/>
    <property type="evidence" value="ECO:0007669"/>
    <property type="project" value="InterPro"/>
</dbReference>
<reference evidence="5 6" key="1">
    <citation type="submission" date="2019-01" db="EMBL/GenBank/DDBJ databases">
        <title>Filimonas sp. strain TTM-71.</title>
        <authorList>
            <person name="Chen W.-M."/>
        </authorList>
    </citation>
    <scope>NUCLEOTIDE SEQUENCE [LARGE SCALE GENOMIC DNA]</scope>
    <source>
        <strain evidence="5 6">TTM-71</strain>
    </source>
</reference>
<proteinExistence type="predicted"/>
<protein>
    <submittedName>
        <fullName evidence="5">AraC family transcriptional regulator</fullName>
    </submittedName>
</protein>
<feature type="domain" description="HTH araC/xylS-type" evidence="4">
    <location>
        <begin position="221"/>
        <end position="320"/>
    </location>
</feature>
<evidence type="ECO:0000256" key="1">
    <source>
        <dbReference type="ARBA" id="ARBA00023015"/>
    </source>
</evidence>
<dbReference type="SMART" id="SM00342">
    <property type="entry name" value="HTH_ARAC"/>
    <property type="match status" value="1"/>
</dbReference>
<dbReference type="InterPro" id="IPR018062">
    <property type="entry name" value="HTH_AraC-typ_CS"/>
</dbReference>
<dbReference type="PRINTS" id="PR00032">
    <property type="entry name" value="HTHARAC"/>
</dbReference>
<evidence type="ECO:0000313" key="6">
    <source>
        <dbReference type="Proteomes" id="UP000290545"/>
    </source>
</evidence>
<dbReference type="InterPro" id="IPR009057">
    <property type="entry name" value="Homeodomain-like_sf"/>
</dbReference>
<accession>A0A4Q1D2H1</accession>
<dbReference type="InterPro" id="IPR020449">
    <property type="entry name" value="Tscrpt_reg_AraC-type_HTH"/>
</dbReference>
<evidence type="ECO:0000313" key="5">
    <source>
        <dbReference type="EMBL" id="RXK81281.1"/>
    </source>
</evidence>
<dbReference type="EMBL" id="SDHZ01000004">
    <property type="protein sequence ID" value="RXK81281.1"/>
    <property type="molecule type" value="Genomic_DNA"/>
</dbReference>
<dbReference type="Pfam" id="PF12833">
    <property type="entry name" value="HTH_18"/>
    <property type="match status" value="1"/>
</dbReference>
<dbReference type="PANTHER" id="PTHR43280">
    <property type="entry name" value="ARAC-FAMILY TRANSCRIPTIONAL REGULATOR"/>
    <property type="match status" value="1"/>
</dbReference>
<dbReference type="PANTHER" id="PTHR43280:SF2">
    <property type="entry name" value="HTH-TYPE TRANSCRIPTIONAL REGULATOR EXSA"/>
    <property type="match status" value="1"/>
</dbReference>